<feature type="region of interest" description="Disordered" evidence="1">
    <location>
        <begin position="123"/>
        <end position="160"/>
    </location>
</feature>
<dbReference type="EMBL" id="JAPEIS010000002">
    <property type="protein sequence ID" value="KAJ8068685.1"/>
    <property type="molecule type" value="Genomic_DNA"/>
</dbReference>
<evidence type="ECO:0000313" key="2">
    <source>
        <dbReference type="EMBL" id="KAJ8068685.1"/>
    </source>
</evidence>
<protein>
    <submittedName>
        <fullName evidence="2">Uncharacterized protein</fullName>
    </submittedName>
</protein>
<feature type="compositionally biased region" description="Low complexity" evidence="1">
    <location>
        <begin position="34"/>
        <end position="45"/>
    </location>
</feature>
<evidence type="ECO:0000313" key="3">
    <source>
        <dbReference type="Proteomes" id="UP001152300"/>
    </source>
</evidence>
<feature type="compositionally biased region" description="Polar residues" evidence="1">
    <location>
        <begin position="85"/>
        <end position="101"/>
    </location>
</feature>
<feature type="region of interest" description="Disordered" evidence="1">
    <location>
        <begin position="1"/>
        <end position="101"/>
    </location>
</feature>
<feature type="compositionally biased region" description="Basic and acidic residues" evidence="1">
    <location>
        <begin position="8"/>
        <end position="20"/>
    </location>
</feature>
<dbReference type="AlphaFoldDB" id="A0A9X0DNI5"/>
<keyword evidence="3" id="KW-1185">Reference proteome</keyword>
<reference evidence="2" key="1">
    <citation type="submission" date="2022-11" db="EMBL/GenBank/DDBJ databases">
        <title>Genome Resource of Sclerotinia nivalis Strain SnTB1, a Plant Pathogen Isolated from American Ginseng.</title>
        <authorList>
            <person name="Fan S."/>
        </authorList>
    </citation>
    <scope>NUCLEOTIDE SEQUENCE</scope>
    <source>
        <strain evidence="2">SnTB1</strain>
    </source>
</reference>
<comment type="caution">
    <text evidence="2">The sequence shown here is derived from an EMBL/GenBank/DDBJ whole genome shotgun (WGS) entry which is preliminary data.</text>
</comment>
<sequence length="189" mass="20452">MGGGGEEMNQHSRDERRESEDNTLQRQQVETIRRAGAQEQRAGAQVRRHAGLDDATRKRTGLQGRVEPSSSRTFDAVFAEDSENHPSTPIQVGDGQLSSDMTRLTSPVHVGKRKVVALASSRGLSSSVARKRQSMRIRQQKSITASSSDGLDRGNSSSSVIPNGVIKSNPLLLRLHGGTWAVRAAASIQ</sequence>
<accession>A0A9X0DNI5</accession>
<feature type="compositionally biased region" description="Polar residues" evidence="1">
    <location>
        <begin position="140"/>
        <end position="160"/>
    </location>
</feature>
<proteinExistence type="predicted"/>
<organism evidence="2 3">
    <name type="scientific">Sclerotinia nivalis</name>
    <dbReference type="NCBI Taxonomy" id="352851"/>
    <lineage>
        <taxon>Eukaryota</taxon>
        <taxon>Fungi</taxon>
        <taxon>Dikarya</taxon>
        <taxon>Ascomycota</taxon>
        <taxon>Pezizomycotina</taxon>
        <taxon>Leotiomycetes</taxon>
        <taxon>Helotiales</taxon>
        <taxon>Sclerotiniaceae</taxon>
        <taxon>Sclerotinia</taxon>
    </lineage>
</organism>
<evidence type="ECO:0000256" key="1">
    <source>
        <dbReference type="SAM" id="MobiDB-lite"/>
    </source>
</evidence>
<gene>
    <name evidence="2" type="ORF">OCU04_002384</name>
</gene>
<feature type="compositionally biased region" description="Basic residues" evidence="1">
    <location>
        <begin position="129"/>
        <end position="139"/>
    </location>
</feature>
<name>A0A9X0DNI5_9HELO</name>
<dbReference type="Proteomes" id="UP001152300">
    <property type="component" value="Unassembled WGS sequence"/>
</dbReference>